<comment type="subunit">
    <text evidence="2">Consists of a catalytic RNA component and at least 4-5 protein subunits.</text>
</comment>
<dbReference type="EC" id="3.1.26.5" evidence="2"/>
<comment type="subcellular location">
    <subcellularLocation>
        <location evidence="2">Cytoplasm</location>
    </subcellularLocation>
</comment>
<dbReference type="Pfam" id="PF01900">
    <property type="entry name" value="RNase_P_Rpp14"/>
    <property type="match status" value="1"/>
</dbReference>
<evidence type="ECO:0000256" key="2">
    <source>
        <dbReference type="HAMAP-Rule" id="MF_00755"/>
    </source>
</evidence>
<dbReference type="InterPro" id="IPR002759">
    <property type="entry name" value="Pop5/Rpp14/Rnp2-like"/>
</dbReference>
<dbReference type="GO" id="GO:0005737">
    <property type="term" value="C:cytoplasm"/>
    <property type="evidence" value="ECO:0007669"/>
    <property type="project" value="UniProtKB-SubCell"/>
</dbReference>
<dbReference type="SUPFAM" id="SSF160350">
    <property type="entry name" value="Rnp2-like"/>
    <property type="match status" value="1"/>
</dbReference>
<keyword evidence="2" id="KW-0540">Nuclease</keyword>
<keyword evidence="2" id="KW-0963">Cytoplasm</keyword>
<keyword evidence="4" id="KW-1185">Reference proteome</keyword>
<dbReference type="Proteomes" id="UP001597119">
    <property type="component" value="Unassembled WGS sequence"/>
</dbReference>
<dbReference type="EMBL" id="JBHUDJ010000014">
    <property type="protein sequence ID" value="MFD1589021.1"/>
    <property type="molecule type" value="Genomic_DNA"/>
</dbReference>
<evidence type="ECO:0000313" key="3">
    <source>
        <dbReference type="EMBL" id="MFD1589021.1"/>
    </source>
</evidence>
<comment type="caution">
    <text evidence="3">The sequence shown here is derived from an EMBL/GenBank/DDBJ whole genome shotgun (WGS) entry which is preliminary data.</text>
</comment>
<keyword evidence="2" id="KW-0378">Hydrolase</keyword>
<dbReference type="Gene3D" id="3.30.70.3250">
    <property type="entry name" value="Ribonuclease P, Pop5 subunit"/>
    <property type="match status" value="1"/>
</dbReference>
<keyword evidence="2" id="KW-0255">Endonuclease</keyword>
<protein>
    <recommendedName>
        <fullName evidence="2">Ribonuclease P protein component 2</fullName>
        <shortName evidence="2">RNase P component 2</shortName>
        <ecNumber evidence="2">3.1.26.5</ecNumber>
    </recommendedName>
    <alternativeName>
        <fullName evidence="2">Pop5</fullName>
    </alternativeName>
</protein>
<keyword evidence="1 2" id="KW-0819">tRNA processing</keyword>
<comment type="function">
    <text evidence="2">Part of ribonuclease P, a protein complex that generates mature tRNA molecules by cleaving their 5'-ends.</text>
</comment>
<dbReference type="GO" id="GO:0001682">
    <property type="term" value="P:tRNA 5'-leader removal"/>
    <property type="evidence" value="ECO:0007669"/>
    <property type="project" value="UniProtKB-UniRule"/>
</dbReference>
<proteinExistence type="inferred from homology"/>
<dbReference type="HAMAP" id="MF_00755">
    <property type="entry name" value="RNase_P_2"/>
    <property type="match status" value="1"/>
</dbReference>
<dbReference type="GO" id="GO:0030677">
    <property type="term" value="C:ribonuclease P complex"/>
    <property type="evidence" value="ECO:0007669"/>
    <property type="project" value="UniProtKB-UniRule"/>
</dbReference>
<accession>A0ABD6CHJ2</accession>
<comment type="similarity">
    <text evidence="2">Belongs to the eukaryotic/archaeal RNase P protein component 2 family.</text>
</comment>
<reference evidence="3 4" key="1">
    <citation type="journal article" date="2019" name="Int. J. Syst. Evol. Microbiol.">
        <title>The Global Catalogue of Microorganisms (GCM) 10K type strain sequencing project: providing services to taxonomists for standard genome sequencing and annotation.</title>
        <authorList>
            <consortium name="The Broad Institute Genomics Platform"/>
            <consortium name="The Broad Institute Genome Sequencing Center for Infectious Disease"/>
            <person name="Wu L."/>
            <person name="Ma J."/>
        </authorList>
    </citation>
    <scope>NUCLEOTIDE SEQUENCE [LARGE SCALE GENOMIC DNA]</scope>
    <source>
        <strain evidence="3 4">CGMCC 1.12125</strain>
    </source>
</reference>
<dbReference type="RefSeq" id="WP_247378671.1">
    <property type="nucleotide sequence ID" value="NZ_JALLGV010000005.1"/>
</dbReference>
<evidence type="ECO:0000256" key="1">
    <source>
        <dbReference type="ARBA" id="ARBA00022694"/>
    </source>
</evidence>
<gene>
    <name evidence="2" type="primary">rnp2</name>
    <name evidence="3" type="ORF">ACFR9U_18735</name>
</gene>
<name>A0ABD6CHJ2_9EURY</name>
<comment type="catalytic activity">
    <reaction evidence="2">
        <text>Endonucleolytic cleavage of RNA, removing 5'-extranucleotides from tRNA precursor.</text>
        <dbReference type="EC" id="3.1.26.5"/>
    </reaction>
</comment>
<dbReference type="AlphaFoldDB" id="A0ABD6CHJ2"/>
<dbReference type="GO" id="GO:0004526">
    <property type="term" value="F:ribonuclease P activity"/>
    <property type="evidence" value="ECO:0007669"/>
    <property type="project" value="UniProtKB-UniRule"/>
</dbReference>
<sequence>MKHLPKHLRPRWRYLAVAIESWPDVTLRRGEFQRHLWYAAQNLFGDAVSADLDLTVIRFALSDGAGYAIVRTRRGEEDRARAAVACLHEIDGQELGVRVRGVSGTVRACEEKYIGADPESTDERTVTFEGDERTAVVRDGRYDVQVDSAFAGATTLDFE</sequence>
<evidence type="ECO:0000313" key="4">
    <source>
        <dbReference type="Proteomes" id="UP001597119"/>
    </source>
</evidence>
<dbReference type="InterPro" id="IPR038085">
    <property type="entry name" value="Rnp2-like_sf"/>
</dbReference>
<organism evidence="3 4">
    <name type="scientific">Halorientalis brevis</name>
    <dbReference type="NCBI Taxonomy" id="1126241"/>
    <lineage>
        <taxon>Archaea</taxon>
        <taxon>Methanobacteriati</taxon>
        <taxon>Methanobacteriota</taxon>
        <taxon>Stenosarchaea group</taxon>
        <taxon>Halobacteria</taxon>
        <taxon>Halobacteriales</taxon>
        <taxon>Haloarculaceae</taxon>
        <taxon>Halorientalis</taxon>
    </lineage>
</organism>